<keyword evidence="3" id="KW-1185">Reference proteome</keyword>
<dbReference type="InterPro" id="IPR029039">
    <property type="entry name" value="Flavoprotein-like_sf"/>
</dbReference>
<dbReference type="GO" id="GO:0010181">
    <property type="term" value="F:FMN binding"/>
    <property type="evidence" value="ECO:0007669"/>
    <property type="project" value="TreeGrafter"/>
</dbReference>
<dbReference type="EMBL" id="QFRJ01000015">
    <property type="protein sequence ID" value="PWH81905.1"/>
    <property type="molecule type" value="Genomic_DNA"/>
</dbReference>
<dbReference type="Gene3D" id="3.40.50.360">
    <property type="match status" value="1"/>
</dbReference>
<protein>
    <submittedName>
        <fullName evidence="2">NADPH-dependent FMN reductase</fullName>
    </submittedName>
</protein>
<comment type="caution">
    <text evidence="2">The sequence shown here is derived from an EMBL/GenBank/DDBJ whole genome shotgun (WGS) entry which is preliminary data.</text>
</comment>
<dbReference type="PANTHER" id="PTHR30543:SF21">
    <property type="entry name" value="NAD(P)H-DEPENDENT FMN REDUCTASE LOT6"/>
    <property type="match status" value="1"/>
</dbReference>
<accession>A0A2U2X297</accession>
<dbReference type="GO" id="GO:0005829">
    <property type="term" value="C:cytosol"/>
    <property type="evidence" value="ECO:0007669"/>
    <property type="project" value="TreeGrafter"/>
</dbReference>
<evidence type="ECO:0000259" key="1">
    <source>
        <dbReference type="Pfam" id="PF03358"/>
    </source>
</evidence>
<evidence type="ECO:0000313" key="3">
    <source>
        <dbReference type="Proteomes" id="UP000245370"/>
    </source>
</evidence>
<dbReference type="Proteomes" id="UP000245370">
    <property type="component" value="Unassembled WGS sequence"/>
</dbReference>
<name>A0A2U2X297_9FLAO</name>
<dbReference type="InterPro" id="IPR050712">
    <property type="entry name" value="NAD(P)H-dep_reductase"/>
</dbReference>
<feature type="domain" description="NADPH-dependent FMN reductase-like" evidence="1">
    <location>
        <begin position="1"/>
        <end position="134"/>
    </location>
</feature>
<reference evidence="2 3" key="1">
    <citation type="submission" date="2018-05" db="EMBL/GenBank/DDBJ databases">
        <title>Brumimicrobium oceani sp. nov., isolated from coastal sediment.</title>
        <authorList>
            <person name="Kou Y."/>
        </authorList>
    </citation>
    <scope>NUCLEOTIDE SEQUENCE [LARGE SCALE GENOMIC DNA]</scope>
    <source>
        <strain evidence="2 3">C305</strain>
    </source>
</reference>
<organism evidence="2 3">
    <name type="scientific">Brumimicrobium oceani</name>
    <dbReference type="NCBI Taxonomy" id="2100725"/>
    <lineage>
        <taxon>Bacteria</taxon>
        <taxon>Pseudomonadati</taxon>
        <taxon>Bacteroidota</taxon>
        <taxon>Flavobacteriia</taxon>
        <taxon>Flavobacteriales</taxon>
        <taxon>Crocinitomicaceae</taxon>
        <taxon>Brumimicrobium</taxon>
    </lineage>
</organism>
<dbReference type="Pfam" id="PF03358">
    <property type="entry name" value="FMN_red"/>
    <property type="match status" value="1"/>
</dbReference>
<dbReference type="OrthoDB" id="5767802at2"/>
<evidence type="ECO:0000313" key="2">
    <source>
        <dbReference type="EMBL" id="PWH81905.1"/>
    </source>
</evidence>
<dbReference type="RefSeq" id="WP_109360548.1">
    <property type="nucleotide sequence ID" value="NZ_QFRJ01000015.1"/>
</dbReference>
<dbReference type="InterPro" id="IPR005025">
    <property type="entry name" value="FMN_Rdtase-like_dom"/>
</dbReference>
<dbReference type="PANTHER" id="PTHR30543">
    <property type="entry name" value="CHROMATE REDUCTASE"/>
    <property type="match status" value="1"/>
</dbReference>
<sequence length="181" mass="19896">MKIIGFAGSNSSQSINKQLVKYTLNEIENEYEAAVEWVDITDYPLPLFGVDLEEKEGIPPNIQKFIDKIQTADGIVVSLAEHNGSYSVAAKNLLDWCSRHTGRFFNDIPLLLMGTSPGAFGAKNVLGAAELRFPKFGANIVSIYSLPSFGDNFSSEKGIVNKELLNTHKVCVSNLIRLISE</sequence>
<dbReference type="GO" id="GO:0016491">
    <property type="term" value="F:oxidoreductase activity"/>
    <property type="evidence" value="ECO:0007669"/>
    <property type="project" value="InterPro"/>
</dbReference>
<dbReference type="AlphaFoldDB" id="A0A2U2X297"/>
<dbReference type="SUPFAM" id="SSF52218">
    <property type="entry name" value="Flavoproteins"/>
    <property type="match status" value="1"/>
</dbReference>
<proteinExistence type="predicted"/>
<gene>
    <name evidence="2" type="ORF">DIT68_14530</name>
</gene>
<reference evidence="2 3" key="2">
    <citation type="submission" date="2018-05" db="EMBL/GenBank/DDBJ databases">
        <authorList>
            <person name="Lanie J.A."/>
            <person name="Ng W.-L."/>
            <person name="Kazmierczak K.M."/>
            <person name="Andrzejewski T.M."/>
            <person name="Davidsen T.M."/>
            <person name="Wayne K.J."/>
            <person name="Tettelin H."/>
            <person name="Glass J.I."/>
            <person name="Rusch D."/>
            <person name="Podicherti R."/>
            <person name="Tsui H.-C.T."/>
            <person name="Winkler M.E."/>
        </authorList>
    </citation>
    <scope>NUCLEOTIDE SEQUENCE [LARGE SCALE GENOMIC DNA]</scope>
    <source>
        <strain evidence="2 3">C305</strain>
    </source>
</reference>